<name>A0ABR3MP19_9TELE</name>
<dbReference type="EMBL" id="JAYMGO010000010">
    <property type="protein sequence ID" value="KAL1266361.1"/>
    <property type="molecule type" value="Genomic_DNA"/>
</dbReference>
<accession>A0ABR3MP19</accession>
<sequence length="132" mass="14737">MMDFISQTTELSQLSCGWDTHSNKPSCPSDVLLHLFACYKSSPRVLAGLGCQIPRCDRRARSCLTHSCSEYECLCTSSSRRTGIAEQLSDRRHVASERLFFSTERGKAFLQPAVAIDAMITVNYRTVLKGEP</sequence>
<reference evidence="1 2" key="1">
    <citation type="submission" date="2023-09" db="EMBL/GenBank/DDBJ databases">
        <authorList>
            <person name="Wang M."/>
        </authorList>
    </citation>
    <scope>NUCLEOTIDE SEQUENCE [LARGE SCALE GENOMIC DNA]</scope>
    <source>
        <strain evidence="1">GT-2023</strain>
        <tissue evidence="1">Liver</tissue>
    </source>
</reference>
<keyword evidence="2" id="KW-1185">Reference proteome</keyword>
<gene>
    <name evidence="1" type="ORF">QQF64_002036</name>
</gene>
<proteinExistence type="predicted"/>
<organism evidence="1 2">
    <name type="scientific">Cirrhinus molitorella</name>
    <name type="common">mud carp</name>
    <dbReference type="NCBI Taxonomy" id="172907"/>
    <lineage>
        <taxon>Eukaryota</taxon>
        <taxon>Metazoa</taxon>
        <taxon>Chordata</taxon>
        <taxon>Craniata</taxon>
        <taxon>Vertebrata</taxon>
        <taxon>Euteleostomi</taxon>
        <taxon>Actinopterygii</taxon>
        <taxon>Neopterygii</taxon>
        <taxon>Teleostei</taxon>
        <taxon>Ostariophysi</taxon>
        <taxon>Cypriniformes</taxon>
        <taxon>Cyprinidae</taxon>
        <taxon>Labeoninae</taxon>
        <taxon>Labeonini</taxon>
        <taxon>Cirrhinus</taxon>
    </lineage>
</organism>
<evidence type="ECO:0000313" key="1">
    <source>
        <dbReference type="EMBL" id="KAL1266361.1"/>
    </source>
</evidence>
<dbReference type="Proteomes" id="UP001558613">
    <property type="component" value="Unassembled WGS sequence"/>
</dbReference>
<protein>
    <submittedName>
        <fullName evidence="1">Uncharacterized protein</fullName>
    </submittedName>
</protein>
<evidence type="ECO:0000313" key="2">
    <source>
        <dbReference type="Proteomes" id="UP001558613"/>
    </source>
</evidence>
<comment type="caution">
    <text evidence="1">The sequence shown here is derived from an EMBL/GenBank/DDBJ whole genome shotgun (WGS) entry which is preliminary data.</text>
</comment>